<dbReference type="InterPro" id="IPR008969">
    <property type="entry name" value="CarboxyPept-like_regulatory"/>
</dbReference>
<keyword evidence="8 10" id="KW-1133">Transmembrane helix</keyword>
<protein>
    <submittedName>
        <fullName evidence="12">TonB-dependent receptor SusC</fullName>
    </submittedName>
</protein>
<evidence type="ECO:0000256" key="10">
    <source>
        <dbReference type="SAM" id="Phobius"/>
    </source>
</evidence>
<dbReference type="GO" id="GO:0031992">
    <property type="term" value="F:energy transducer activity"/>
    <property type="evidence" value="ECO:0007669"/>
    <property type="project" value="TreeGrafter"/>
</dbReference>
<keyword evidence="5" id="KW-0997">Cell inner membrane</keyword>
<evidence type="ECO:0000256" key="1">
    <source>
        <dbReference type="ARBA" id="ARBA00004383"/>
    </source>
</evidence>
<keyword evidence="4" id="KW-1003">Cell membrane</keyword>
<keyword evidence="12" id="KW-0675">Receptor</keyword>
<evidence type="ECO:0000256" key="6">
    <source>
        <dbReference type="ARBA" id="ARBA00022692"/>
    </source>
</evidence>
<comment type="caution">
    <text evidence="12">The sequence shown here is derived from an EMBL/GenBank/DDBJ whole genome shotgun (WGS) entry which is preliminary data.</text>
</comment>
<sequence>MQPDTSKWLLPDDGHPSLEQLRLYQQDEELPARSRHQVEKHLLDCELCSDILAGMAVSNRAQTQAAVIQINQKIKKRIESGQQKKVRPMYVPLMRAAAAIVILVISAGLLRYLQQSDQSPVSEKSSIAQNKPNPVVTIPEPVETPVIKPIEPEPQVAIKPMVIPKTEVIAQAKTKTTKPAKQITPAADKPQELTFPIDSAVVLDAFAVKAEDTPRIGFTNSESPNKVSGSVDLQGAFNKVASSLARKKMDISMQQTNAFTGRTVMGKVTDTSGEPLAGANVIVNGTTTGTTTDAAGKFILNVPPGKEALTFNYIGYETQEQKINANIPLAVQLKEDQRSLQEVAVVGYGAAKDGTVEVTRAKPQPGRQAFNQYIRENLRYPVEARQQKQEGRVEVGFTVTEQGALTNFKILKSLNPTCDAEAIRVIKEGPAWQPTVMQGQPQPENVQVSVRFKL</sequence>
<keyword evidence="3" id="KW-0813">Transport</keyword>
<dbReference type="PROSITE" id="PS52015">
    <property type="entry name" value="TONB_CTD"/>
    <property type="match status" value="1"/>
</dbReference>
<dbReference type="Proteomes" id="UP000253919">
    <property type="component" value="Unassembled WGS sequence"/>
</dbReference>
<dbReference type="GO" id="GO:0015031">
    <property type="term" value="P:protein transport"/>
    <property type="evidence" value="ECO:0007669"/>
    <property type="project" value="UniProtKB-KW"/>
</dbReference>
<evidence type="ECO:0000313" key="13">
    <source>
        <dbReference type="Proteomes" id="UP000253919"/>
    </source>
</evidence>
<dbReference type="GO" id="GO:0055085">
    <property type="term" value="P:transmembrane transport"/>
    <property type="evidence" value="ECO:0007669"/>
    <property type="project" value="InterPro"/>
</dbReference>
<dbReference type="SUPFAM" id="SSF74653">
    <property type="entry name" value="TolA/TonB C-terminal domain"/>
    <property type="match status" value="1"/>
</dbReference>
<gene>
    <name evidence="12" type="ORF">AHMF7616_04438</name>
</gene>
<evidence type="ECO:0000256" key="9">
    <source>
        <dbReference type="ARBA" id="ARBA00023136"/>
    </source>
</evidence>
<comment type="subcellular location">
    <subcellularLocation>
        <location evidence="1">Cell inner membrane</location>
        <topology evidence="1">Single-pass membrane protein</topology>
        <orientation evidence="1">Periplasmic side</orientation>
    </subcellularLocation>
</comment>
<evidence type="ECO:0000256" key="4">
    <source>
        <dbReference type="ARBA" id="ARBA00022475"/>
    </source>
</evidence>
<comment type="similarity">
    <text evidence="2">Belongs to the TonB family.</text>
</comment>
<dbReference type="Gene3D" id="2.60.40.1120">
    <property type="entry name" value="Carboxypeptidase-like, regulatory domain"/>
    <property type="match status" value="1"/>
</dbReference>
<organism evidence="12 13">
    <name type="scientific">Adhaeribacter pallidiroseus</name>
    <dbReference type="NCBI Taxonomy" id="2072847"/>
    <lineage>
        <taxon>Bacteria</taxon>
        <taxon>Pseudomonadati</taxon>
        <taxon>Bacteroidota</taxon>
        <taxon>Cytophagia</taxon>
        <taxon>Cytophagales</taxon>
        <taxon>Hymenobacteraceae</taxon>
        <taxon>Adhaeribacter</taxon>
    </lineage>
</organism>
<dbReference type="EMBL" id="QASA01000001">
    <property type="protein sequence ID" value="RDC65808.1"/>
    <property type="molecule type" value="Genomic_DNA"/>
</dbReference>
<keyword evidence="9 10" id="KW-0472">Membrane</keyword>
<dbReference type="InterPro" id="IPR051045">
    <property type="entry name" value="TonB-dependent_transducer"/>
</dbReference>
<dbReference type="SUPFAM" id="SSF49464">
    <property type="entry name" value="Carboxypeptidase regulatory domain-like"/>
    <property type="match status" value="1"/>
</dbReference>
<dbReference type="PANTHER" id="PTHR33446">
    <property type="entry name" value="PROTEIN TONB-RELATED"/>
    <property type="match status" value="1"/>
</dbReference>
<feature type="domain" description="TonB C-terminal" evidence="11">
    <location>
        <begin position="365"/>
        <end position="454"/>
    </location>
</feature>
<reference evidence="12 13" key="1">
    <citation type="submission" date="2018-04" db="EMBL/GenBank/DDBJ databases">
        <title>Adhaeribacter sp. HMF7616 genome sequencing and assembly.</title>
        <authorList>
            <person name="Kang H."/>
            <person name="Kang J."/>
            <person name="Cha I."/>
            <person name="Kim H."/>
            <person name="Joh K."/>
        </authorList>
    </citation>
    <scope>NUCLEOTIDE SEQUENCE [LARGE SCALE GENOMIC DNA]</scope>
    <source>
        <strain evidence="12 13">HMF7616</strain>
    </source>
</reference>
<dbReference type="Pfam" id="PF13715">
    <property type="entry name" value="CarbopepD_reg_2"/>
    <property type="match status" value="1"/>
</dbReference>
<evidence type="ECO:0000256" key="7">
    <source>
        <dbReference type="ARBA" id="ARBA00022927"/>
    </source>
</evidence>
<dbReference type="AlphaFoldDB" id="A0A369QUF4"/>
<evidence type="ECO:0000259" key="11">
    <source>
        <dbReference type="PROSITE" id="PS52015"/>
    </source>
</evidence>
<dbReference type="Pfam" id="PF03544">
    <property type="entry name" value="TonB_C"/>
    <property type="match status" value="1"/>
</dbReference>
<evidence type="ECO:0000256" key="8">
    <source>
        <dbReference type="ARBA" id="ARBA00022989"/>
    </source>
</evidence>
<dbReference type="InterPro" id="IPR006260">
    <property type="entry name" value="TonB/TolA_C"/>
</dbReference>
<accession>A0A369QUF4</accession>
<feature type="transmembrane region" description="Helical" evidence="10">
    <location>
        <begin position="93"/>
        <end position="113"/>
    </location>
</feature>
<keyword evidence="6 10" id="KW-0812">Transmembrane</keyword>
<dbReference type="NCBIfam" id="TIGR01352">
    <property type="entry name" value="tonB_Cterm"/>
    <property type="match status" value="1"/>
</dbReference>
<evidence type="ECO:0000256" key="2">
    <source>
        <dbReference type="ARBA" id="ARBA00006555"/>
    </source>
</evidence>
<dbReference type="Gene3D" id="3.30.1150.10">
    <property type="match status" value="1"/>
</dbReference>
<keyword evidence="13" id="KW-1185">Reference proteome</keyword>
<evidence type="ECO:0000256" key="5">
    <source>
        <dbReference type="ARBA" id="ARBA00022519"/>
    </source>
</evidence>
<dbReference type="InterPro" id="IPR037682">
    <property type="entry name" value="TonB_C"/>
</dbReference>
<evidence type="ECO:0000256" key="3">
    <source>
        <dbReference type="ARBA" id="ARBA00022448"/>
    </source>
</evidence>
<dbReference type="PANTHER" id="PTHR33446:SF2">
    <property type="entry name" value="PROTEIN TONB"/>
    <property type="match status" value="1"/>
</dbReference>
<evidence type="ECO:0000313" key="12">
    <source>
        <dbReference type="EMBL" id="RDC65808.1"/>
    </source>
</evidence>
<proteinExistence type="inferred from homology"/>
<name>A0A369QUF4_9BACT</name>
<keyword evidence="7" id="KW-0653">Protein transport</keyword>
<dbReference type="GO" id="GO:0098797">
    <property type="term" value="C:plasma membrane protein complex"/>
    <property type="evidence" value="ECO:0007669"/>
    <property type="project" value="TreeGrafter"/>
</dbReference>